<keyword evidence="1" id="KW-0732">Signal</keyword>
<gene>
    <name evidence="2" type="ORF">NDI37_01755</name>
</gene>
<proteinExistence type="predicted"/>
<feature type="chain" id="PRO_5045256061" evidence="1">
    <location>
        <begin position="25"/>
        <end position="183"/>
    </location>
</feature>
<dbReference type="Proteomes" id="UP001442494">
    <property type="component" value="Unassembled WGS sequence"/>
</dbReference>
<dbReference type="EMBL" id="JAMPKK010000002">
    <property type="protein sequence ID" value="MEP0863191.1"/>
    <property type="molecule type" value="Genomic_DNA"/>
</dbReference>
<evidence type="ECO:0000313" key="3">
    <source>
        <dbReference type="Proteomes" id="UP001442494"/>
    </source>
</evidence>
<dbReference type="RefSeq" id="WP_190427888.1">
    <property type="nucleotide sequence ID" value="NZ_JAMPKK010000002.1"/>
</dbReference>
<name>A0ABV0JIG2_9CYAN</name>
<evidence type="ECO:0000256" key="1">
    <source>
        <dbReference type="SAM" id="SignalP"/>
    </source>
</evidence>
<feature type="signal peptide" evidence="1">
    <location>
        <begin position="1"/>
        <end position="24"/>
    </location>
</feature>
<protein>
    <submittedName>
        <fullName evidence="2">Uncharacterized protein</fullName>
    </submittedName>
</protein>
<reference evidence="2 3" key="1">
    <citation type="submission" date="2022-04" db="EMBL/GenBank/DDBJ databases">
        <title>Positive selection, recombination, and allopatry shape intraspecific diversity of widespread and dominant cyanobacteria.</title>
        <authorList>
            <person name="Wei J."/>
            <person name="Shu W."/>
            <person name="Hu C."/>
        </authorList>
    </citation>
    <scope>NUCLEOTIDE SEQUENCE [LARGE SCALE GENOMIC DNA]</scope>
    <source>
        <strain evidence="2 3">GB2-A5</strain>
    </source>
</reference>
<evidence type="ECO:0000313" key="2">
    <source>
        <dbReference type="EMBL" id="MEP0863191.1"/>
    </source>
</evidence>
<keyword evidence="3" id="KW-1185">Reference proteome</keyword>
<sequence length="183" mass="20796">MEKLHVLGTSIFLVASIGFSTSQAAVKSENILTAESNTIELAQSNSRFRPDPDYPNVLRDYGWTTPLPKTGKVTVRRNIKQLNSNRLFTRCPANTVVVAFAESTNYLTQICSKEYDLSLPKYYFGRDKKSGSSLKIVNNDADEANQLNFSQSRLHLLDLCRWFASRRIERISRGDAAEWENLR</sequence>
<comment type="caution">
    <text evidence="2">The sequence shown here is derived from an EMBL/GenBank/DDBJ whole genome shotgun (WGS) entry which is preliminary data.</text>
</comment>
<accession>A0ABV0JIG2</accession>
<organism evidence="2 3">
    <name type="scientific">Funiculus sociatus GB2-A5</name>
    <dbReference type="NCBI Taxonomy" id="2933946"/>
    <lineage>
        <taxon>Bacteria</taxon>
        <taxon>Bacillati</taxon>
        <taxon>Cyanobacteriota</taxon>
        <taxon>Cyanophyceae</taxon>
        <taxon>Coleofasciculales</taxon>
        <taxon>Coleofasciculaceae</taxon>
        <taxon>Funiculus</taxon>
    </lineage>
</organism>